<keyword evidence="4" id="KW-0238">DNA-binding</keyword>
<dbReference type="InterPro" id="IPR009057">
    <property type="entry name" value="Homeodomain-like_sf"/>
</dbReference>
<dbReference type="RefSeq" id="WP_062625530.1">
    <property type="nucleotide sequence ID" value="NZ_AP018738.1"/>
</dbReference>
<evidence type="ECO:0000313" key="7">
    <source>
        <dbReference type="EMBL" id="BBE50031.1"/>
    </source>
</evidence>
<proteinExistence type="predicted"/>
<evidence type="ECO:0000259" key="6">
    <source>
        <dbReference type="PROSITE" id="PS50045"/>
    </source>
</evidence>
<dbReference type="SMART" id="SM00382">
    <property type="entry name" value="AAA"/>
    <property type="match status" value="1"/>
</dbReference>
<dbReference type="SUPFAM" id="SSF52540">
    <property type="entry name" value="P-loop containing nucleoside triphosphate hydrolases"/>
    <property type="match status" value="1"/>
</dbReference>
<dbReference type="InterPro" id="IPR002078">
    <property type="entry name" value="Sigma_54_int"/>
</dbReference>
<dbReference type="InterPro" id="IPR002197">
    <property type="entry name" value="HTH_Fis"/>
</dbReference>
<dbReference type="SUPFAM" id="SSF46689">
    <property type="entry name" value="Homeodomain-like"/>
    <property type="match status" value="1"/>
</dbReference>
<name>A0A2Z6G959_9PROT</name>
<dbReference type="GO" id="GO:0043565">
    <property type="term" value="F:sequence-specific DNA binding"/>
    <property type="evidence" value="ECO:0007669"/>
    <property type="project" value="InterPro"/>
</dbReference>
<organism evidence="7 8">
    <name type="scientific">Ferriphaselus amnicola</name>
    <dbReference type="NCBI Taxonomy" id="1188319"/>
    <lineage>
        <taxon>Bacteria</taxon>
        <taxon>Pseudomonadati</taxon>
        <taxon>Pseudomonadota</taxon>
        <taxon>Betaproteobacteria</taxon>
        <taxon>Nitrosomonadales</taxon>
        <taxon>Gallionellaceae</taxon>
        <taxon>Ferriphaselus</taxon>
    </lineage>
</organism>
<dbReference type="InterPro" id="IPR027417">
    <property type="entry name" value="P-loop_NTPase"/>
</dbReference>
<dbReference type="OrthoDB" id="5288224at2"/>
<dbReference type="PANTHER" id="PTHR32071:SF117">
    <property type="entry name" value="PTS-DEPENDENT DIHYDROXYACETONE KINASE OPERON REGULATORY PROTEIN-RELATED"/>
    <property type="match status" value="1"/>
</dbReference>
<protein>
    <submittedName>
        <fullName evidence="7">Phenol regulator MopR</fullName>
    </submittedName>
</protein>
<evidence type="ECO:0000256" key="1">
    <source>
        <dbReference type="ARBA" id="ARBA00022741"/>
    </source>
</evidence>
<dbReference type="EMBL" id="AP018738">
    <property type="protein sequence ID" value="BBE50031.1"/>
    <property type="molecule type" value="Genomic_DNA"/>
</dbReference>
<dbReference type="PROSITE" id="PS00675">
    <property type="entry name" value="SIGMA54_INTERACT_1"/>
    <property type="match status" value="1"/>
</dbReference>
<dbReference type="CDD" id="cd00009">
    <property type="entry name" value="AAA"/>
    <property type="match status" value="1"/>
</dbReference>
<reference evidence="7 8" key="1">
    <citation type="submission" date="2018-06" db="EMBL/GenBank/DDBJ databases">
        <title>OYT1 Genome Sequencing.</title>
        <authorList>
            <person name="Kato S."/>
            <person name="Itoh T."/>
            <person name="Ohkuma M."/>
        </authorList>
    </citation>
    <scope>NUCLEOTIDE SEQUENCE [LARGE SCALE GENOMIC DNA]</scope>
    <source>
        <strain evidence="7 8">OYT1</strain>
    </source>
</reference>
<keyword evidence="1" id="KW-0547">Nucleotide-binding</keyword>
<evidence type="ECO:0000256" key="2">
    <source>
        <dbReference type="ARBA" id="ARBA00022840"/>
    </source>
</evidence>
<dbReference type="FunFam" id="3.40.50.300:FF:000006">
    <property type="entry name" value="DNA-binding transcriptional regulator NtrC"/>
    <property type="match status" value="1"/>
</dbReference>
<dbReference type="KEGG" id="fam:OYT1_ch0458"/>
<dbReference type="AlphaFoldDB" id="A0A2Z6G959"/>
<dbReference type="InterPro" id="IPR058031">
    <property type="entry name" value="AAA_lid_NorR"/>
</dbReference>
<dbReference type="Proteomes" id="UP000033070">
    <property type="component" value="Chromosome"/>
</dbReference>
<accession>A0A2Z6G959</accession>
<dbReference type="GO" id="GO:0005524">
    <property type="term" value="F:ATP binding"/>
    <property type="evidence" value="ECO:0007669"/>
    <property type="project" value="UniProtKB-KW"/>
</dbReference>
<dbReference type="PROSITE" id="PS50045">
    <property type="entry name" value="SIGMA54_INTERACT_4"/>
    <property type="match status" value="1"/>
</dbReference>
<dbReference type="InterPro" id="IPR003593">
    <property type="entry name" value="AAA+_ATPase"/>
</dbReference>
<dbReference type="Pfam" id="PF25601">
    <property type="entry name" value="AAA_lid_14"/>
    <property type="match status" value="1"/>
</dbReference>
<dbReference type="PRINTS" id="PR01590">
    <property type="entry name" value="HTHFIS"/>
</dbReference>
<dbReference type="STRING" id="1188319.OYT1_00294"/>
<dbReference type="Gene3D" id="1.10.10.60">
    <property type="entry name" value="Homeodomain-like"/>
    <property type="match status" value="1"/>
</dbReference>
<keyword evidence="8" id="KW-1185">Reference proteome</keyword>
<sequence>MTKHTSSSALNSMGTTEADAEFGIVGQSLAIQSLRQQIRCYAHSHHTVLIEGETGSGKELVATALHHAEHDGSTFYPVNCAAIPASLLEATLFGHTRGAFTGAQHDRCGLFEKAGSGTLFLDEITELPLELQAKLLRVLENGEFRRIGETTLRHSHARILAASNLDLQHEVASGRFRADLFHRLNILSIRIPPLRELGSDKQLLLNHFRHLFAAQAGQAPFELDTLALQYWDSYPFPGNIRELRSLVIRLLTNYSGKVVSAEQLKAELPQLRTNAQLLWPQLHEQAASMLSFDEVMTRHARQYIASALAKTEGNISTAARLLGIPRSTLCSRMTALDIPRR</sequence>
<evidence type="ECO:0000256" key="4">
    <source>
        <dbReference type="ARBA" id="ARBA00023125"/>
    </source>
</evidence>
<gene>
    <name evidence="7" type="ORF">OYT1_ch0458</name>
</gene>
<dbReference type="PANTHER" id="PTHR32071">
    <property type="entry name" value="TRANSCRIPTIONAL REGULATORY PROTEIN"/>
    <property type="match status" value="1"/>
</dbReference>
<dbReference type="Pfam" id="PF02954">
    <property type="entry name" value="HTH_8"/>
    <property type="match status" value="1"/>
</dbReference>
<dbReference type="Gene3D" id="1.10.8.60">
    <property type="match status" value="1"/>
</dbReference>
<dbReference type="Pfam" id="PF00158">
    <property type="entry name" value="Sigma54_activat"/>
    <property type="match status" value="1"/>
</dbReference>
<feature type="domain" description="Sigma-54 factor interaction" evidence="6">
    <location>
        <begin position="24"/>
        <end position="252"/>
    </location>
</feature>
<keyword evidence="3" id="KW-0805">Transcription regulation</keyword>
<evidence type="ECO:0000313" key="8">
    <source>
        <dbReference type="Proteomes" id="UP000033070"/>
    </source>
</evidence>
<evidence type="ECO:0000256" key="3">
    <source>
        <dbReference type="ARBA" id="ARBA00023015"/>
    </source>
</evidence>
<dbReference type="Gene3D" id="3.40.50.300">
    <property type="entry name" value="P-loop containing nucleotide triphosphate hydrolases"/>
    <property type="match status" value="1"/>
</dbReference>
<keyword evidence="5" id="KW-0804">Transcription</keyword>
<dbReference type="InterPro" id="IPR025662">
    <property type="entry name" value="Sigma_54_int_dom_ATP-bd_1"/>
</dbReference>
<dbReference type="GO" id="GO:0006355">
    <property type="term" value="P:regulation of DNA-templated transcription"/>
    <property type="evidence" value="ECO:0007669"/>
    <property type="project" value="InterPro"/>
</dbReference>
<evidence type="ECO:0000256" key="5">
    <source>
        <dbReference type="ARBA" id="ARBA00023163"/>
    </source>
</evidence>
<keyword evidence="2" id="KW-0067">ATP-binding</keyword>